<reference evidence="1 2" key="1">
    <citation type="journal article" date="2022" name="DNA Res.">
        <title>Chromosomal-level genome assembly of the orchid tree Bauhinia variegata (Leguminosae; Cercidoideae) supports the allotetraploid origin hypothesis of Bauhinia.</title>
        <authorList>
            <person name="Zhong Y."/>
            <person name="Chen Y."/>
            <person name="Zheng D."/>
            <person name="Pang J."/>
            <person name="Liu Y."/>
            <person name="Luo S."/>
            <person name="Meng S."/>
            <person name="Qian L."/>
            <person name="Wei D."/>
            <person name="Dai S."/>
            <person name="Zhou R."/>
        </authorList>
    </citation>
    <scope>NUCLEOTIDE SEQUENCE [LARGE SCALE GENOMIC DNA]</scope>
    <source>
        <strain evidence="1">BV-YZ2020</strain>
    </source>
</reference>
<keyword evidence="2" id="KW-1185">Reference proteome</keyword>
<evidence type="ECO:0000313" key="2">
    <source>
        <dbReference type="Proteomes" id="UP000828941"/>
    </source>
</evidence>
<accession>A0ACB9KJ06</accession>
<comment type="caution">
    <text evidence="1">The sequence shown here is derived from an EMBL/GenBank/DDBJ whole genome shotgun (WGS) entry which is preliminary data.</text>
</comment>
<protein>
    <submittedName>
        <fullName evidence="1">Uncharacterized protein</fullName>
    </submittedName>
</protein>
<organism evidence="1 2">
    <name type="scientific">Bauhinia variegata</name>
    <name type="common">Purple orchid tree</name>
    <name type="synonym">Phanera variegata</name>
    <dbReference type="NCBI Taxonomy" id="167791"/>
    <lineage>
        <taxon>Eukaryota</taxon>
        <taxon>Viridiplantae</taxon>
        <taxon>Streptophyta</taxon>
        <taxon>Embryophyta</taxon>
        <taxon>Tracheophyta</taxon>
        <taxon>Spermatophyta</taxon>
        <taxon>Magnoliopsida</taxon>
        <taxon>eudicotyledons</taxon>
        <taxon>Gunneridae</taxon>
        <taxon>Pentapetalae</taxon>
        <taxon>rosids</taxon>
        <taxon>fabids</taxon>
        <taxon>Fabales</taxon>
        <taxon>Fabaceae</taxon>
        <taxon>Cercidoideae</taxon>
        <taxon>Cercideae</taxon>
        <taxon>Bauhiniinae</taxon>
        <taxon>Bauhinia</taxon>
    </lineage>
</organism>
<sequence length="464" mass="51516">MPFPWKKNRVPRISQIVADLQSPKHGGSLVVETGFPTSLIDLFVKNKGRFRKPKNKKRVQVGISNPVTEAPAAPAPPPTPEASSLGDGTVRVEGPILKRRVGEDADVDHGVSVSVQDCDLGRESDCGSDSNTVLAAVLKIFVVVVFSLCMKLTASVTLSAFVLLFIEFVGKRVFCCLKPCSDANRNFKSLAKRVRHLLLFKQRKGSYSAEASAPPIVDEEHLVHGVELGYSPTCTQEIEIVESKSDNEKEIPIPCEESHRAELDFNSSEHSKIAEKECDECKGKHKRSSKLKSKFVKKLVPKKLRKSNTEKKSKQREGESSFSSTAEESVKSRRSEIEVQQNDNEREVQENGNRSFSWLPRQLECMQDDEVDNGIACSNQSPLQKRDDHVAVSNAEKRVDRVEDSGYIILLLIALAGLVVGRFPAMLLTMAWIFLLKIVKSGGISLKLPLVRCSVPISWKKKNI</sequence>
<proteinExistence type="predicted"/>
<dbReference type="Proteomes" id="UP000828941">
    <property type="component" value="Chromosome 14"/>
</dbReference>
<dbReference type="EMBL" id="CM039439">
    <property type="protein sequence ID" value="KAI4297124.1"/>
    <property type="molecule type" value="Genomic_DNA"/>
</dbReference>
<gene>
    <name evidence="1" type="ORF">L6164_037028</name>
</gene>
<evidence type="ECO:0000313" key="1">
    <source>
        <dbReference type="EMBL" id="KAI4297124.1"/>
    </source>
</evidence>
<name>A0ACB9KJ06_BAUVA</name>